<name>A0A383F122_9ZZZZ</name>
<gene>
    <name evidence="2" type="ORF">METZ01_LOCUS515535</name>
</gene>
<dbReference type="AlphaFoldDB" id="A0A383F122"/>
<organism evidence="2">
    <name type="scientific">marine metagenome</name>
    <dbReference type="NCBI Taxonomy" id="408172"/>
    <lineage>
        <taxon>unclassified sequences</taxon>
        <taxon>metagenomes</taxon>
        <taxon>ecological metagenomes</taxon>
    </lineage>
</organism>
<evidence type="ECO:0000313" key="2">
    <source>
        <dbReference type="EMBL" id="SVE62681.1"/>
    </source>
</evidence>
<proteinExistence type="predicted"/>
<evidence type="ECO:0000256" key="1">
    <source>
        <dbReference type="SAM" id="MobiDB-lite"/>
    </source>
</evidence>
<feature type="non-terminal residue" evidence="2">
    <location>
        <position position="36"/>
    </location>
</feature>
<reference evidence="2" key="1">
    <citation type="submission" date="2018-05" db="EMBL/GenBank/DDBJ databases">
        <authorList>
            <person name="Lanie J.A."/>
            <person name="Ng W.-L."/>
            <person name="Kazmierczak K.M."/>
            <person name="Andrzejewski T.M."/>
            <person name="Davidsen T.M."/>
            <person name="Wayne K.J."/>
            <person name="Tettelin H."/>
            <person name="Glass J.I."/>
            <person name="Rusch D."/>
            <person name="Podicherti R."/>
            <person name="Tsui H.-C.T."/>
            <person name="Winkler M.E."/>
        </authorList>
    </citation>
    <scope>NUCLEOTIDE SEQUENCE</scope>
</reference>
<dbReference type="EMBL" id="UINC01230522">
    <property type="protein sequence ID" value="SVE62681.1"/>
    <property type="molecule type" value="Genomic_DNA"/>
</dbReference>
<protein>
    <submittedName>
        <fullName evidence="2">Uncharacterized protein</fullName>
    </submittedName>
</protein>
<feature type="region of interest" description="Disordered" evidence="1">
    <location>
        <begin position="1"/>
        <end position="20"/>
    </location>
</feature>
<sequence length="36" mass="4198">MKTFPRDDWQTASPEDVNIDDDKLNQAKAWLDSKFA</sequence>
<accession>A0A383F122</accession>